<dbReference type="Proteomes" id="UP001525968">
    <property type="component" value="Unassembled WGS sequence"/>
</dbReference>
<evidence type="ECO:0000313" key="2">
    <source>
        <dbReference type="Proteomes" id="UP001525968"/>
    </source>
</evidence>
<dbReference type="RefSeq" id="WP_261498809.1">
    <property type="nucleotide sequence ID" value="NZ_JAODYH010000003.1"/>
</dbReference>
<accession>A0ABT2PL51</accession>
<protein>
    <submittedName>
        <fullName evidence="1">Uncharacterized protein</fullName>
    </submittedName>
</protein>
<proteinExistence type="predicted"/>
<reference evidence="1 2" key="1">
    <citation type="submission" date="2022-09" db="EMBL/GenBank/DDBJ databases">
        <title>Draft genome of isolate Be4.</title>
        <authorList>
            <person name="Sanchez-Castro I."/>
            <person name="Martinez-Rodriguez P."/>
            <person name="Descostes M."/>
            <person name="Merroun M."/>
        </authorList>
    </citation>
    <scope>NUCLEOTIDE SEQUENCE [LARGE SCALE GENOMIC DNA]</scope>
    <source>
        <strain evidence="1 2">Be4</strain>
    </source>
</reference>
<organism evidence="1 2">
    <name type="scientific">Acidovorax bellezanensis</name>
    <dbReference type="NCBI Taxonomy" id="2976702"/>
    <lineage>
        <taxon>Bacteria</taxon>
        <taxon>Pseudomonadati</taxon>
        <taxon>Pseudomonadota</taxon>
        <taxon>Betaproteobacteria</taxon>
        <taxon>Burkholderiales</taxon>
        <taxon>Comamonadaceae</taxon>
        <taxon>Acidovorax</taxon>
    </lineage>
</organism>
<gene>
    <name evidence="1" type="ORF">N0K08_04305</name>
</gene>
<keyword evidence="2" id="KW-1185">Reference proteome</keyword>
<name>A0ABT2PL51_9BURK</name>
<comment type="caution">
    <text evidence="1">The sequence shown here is derived from an EMBL/GenBank/DDBJ whole genome shotgun (WGS) entry which is preliminary data.</text>
</comment>
<evidence type="ECO:0000313" key="1">
    <source>
        <dbReference type="EMBL" id="MCT9809843.1"/>
    </source>
</evidence>
<dbReference type="EMBL" id="JAODYH010000003">
    <property type="protein sequence ID" value="MCT9809843.1"/>
    <property type="molecule type" value="Genomic_DNA"/>
</dbReference>
<sequence length="119" mass="12305">MLALWSSAWRAAVHGAAQNADGAVGGGRDVVDSRAGCHSAYWPQHELDAFILQMAGHGYAVRTAMMLGDAAYAREQLATALAMGCPELRALSARLSAYFDRPPCAGGADGGADGEADPL</sequence>